<evidence type="ECO:0000256" key="4">
    <source>
        <dbReference type="ARBA" id="ARBA00022553"/>
    </source>
</evidence>
<gene>
    <name evidence="13" type="ORF">CKO31_25305</name>
</gene>
<dbReference type="SUPFAM" id="SSF81660">
    <property type="entry name" value="Metal cation-transporting ATPase, ATP-binding domain N"/>
    <property type="match status" value="1"/>
</dbReference>
<keyword evidence="10 12" id="KW-0472">Membrane</keyword>
<evidence type="ECO:0008006" key="15">
    <source>
        <dbReference type="Google" id="ProtNLM"/>
    </source>
</evidence>
<accession>A0ABS1CPV7</accession>
<organism evidence="13 14">
    <name type="scientific">Thiohalocapsa halophila</name>
    <dbReference type="NCBI Taxonomy" id="69359"/>
    <lineage>
        <taxon>Bacteria</taxon>
        <taxon>Pseudomonadati</taxon>
        <taxon>Pseudomonadota</taxon>
        <taxon>Gammaproteobacteria</taxon>
        <taxon>Chromatiales</taxon>
        <taxon>Chromatiaceae</taxon>
        <taxon>Thiohalocapsa</taxon>
    </lineage>
</organism>
<keyword evidence="14" id="KW-1185">Reference proteome</keyword>
<evidence type="ECO:0000256" key="2">
    <source>
        <dbReference type="ARBA" id="ARBA00022448"/>
    </source>
</evidence>
<evidence type="ECO:0000256" key="12">
    <source>
        <dbReference type="SAM" id="Phobius"/>
    </source>
</evidence>
<dbReference type="NCBIfam" id="TIGR01494">
    <property type="entry name" value="ATPase_P-type"/>
    <property type="match status" value="1"/>
</dbReference>
<evidence type="ECO:0000256" key="9">
    <source>
        <dbReference type="ARBA" id="ARBA00023065"/>
    </source>
</evidence>
<protein>
    <recommendedName>
        <fullName evidence="15">Heavy metal translocating P-type ATPase</fullName>
    </recommendedName>
</protein>
<dbReference type="RefSeq" id="WP_200243690.1">
    <property type="nucleotide sequence ID" value="NZ_NRRV01000172.1"/>
</dbReference>
<keyword evidence="4" id="KW-0597">Phosphoprotein</keyword>
<evidence type="ECO:0000256" key="11">
    <source>
        <dbReference type="SAM" id="MobiDB-lite"/>
    </source>
</evidence>
<feature type="transmembrane region" description="Helical" evidence="12">
    <location>
        <begin position="249"/>
        <end position="267"/>
    </location>
</feature>
<evidence type="ECO:0000256" key="1">
    <source>
        <dbReference type="ARBA" id="ARBA00004651"/>
    </source>
</evidence>
<evidence type="ECO:0000256" key="8">
    <source>
        <dbReference type="ARBA" id="ARBA00022989"/>
    </source>
</evidence>
<feature type="non-terminal residue" evidence="13">
    <location>
        <position position="1"/>
    </location>
</feature>
<dbReference type="PRINTS" id="PR00119">
    <property type="entry name" value="CATATPASE"/>
</dbReference>
<keyword evidence="5 12" id="KW-0812">Transmembrane</keyword>
<evidence type="ECO:0000256" key="7">
    <source>
        <dbReference type="ARBA" id="ARBA00022967"/>
    </source>
</evidence>
<sequence length="318" mass="34461">CTGFTRHDLLQLAASAEQRHRHPVALAVCQLARQESVPLLRLLDSDFEIGRGLYADIDAPGSPNRHYRVLIGSRRFIEQADITVPGEVEAMQAEASETGHSVVYIALGDKTLVGAIELHQTLRPQVGDAINELRNLGMRLYIVSGDRTAPTKDLARSLGVDYFANVLPEQKAKILEQLRSEGGKVLFIGDGINDSVALHQADVSASLHGAASIAQDTADILLMEPDLTLLPQLVRLARDLDHRMTYSEVLNNAAGISCVTGVLFFGLGIGGAMVIYSGGIAASITNAMIPLWTHRERRPEGRRVRTSLSHGTETTETS</sequence>
<keyword evidence="3" id="KW-1003">Cell membrane</keyword>
<dbReference type="EMBL" id="NRRV01000172">
    <property type="protein sequence ID" value="MBK1633982.1"/>
    <property type="molecule type" value="Genomic_DNA"/>
</dbReference>
<dbReference type="PANTHER" id="PTHR43520">
    <property type="entry name" value="ATP7, ISOFORM B"/>
    <property type="match status" value="1"/>
</dbReference>
<dbReference type="Gene3D" id="3.40.1110.10">
    <property type="entry name" value="Calcium-transporting ATPase, cytoplasmic domain N"/>
    <property type="match status" value="1"/>
</dbReference>
<evidence type="ECO:0000256" key="10">
    <source>
        <dbReference type="ARBA" id="ARBA00023136"/>
    </source>
</evidence>
<keyword evidence="6" id="KW-0460">Magnesium</keyword>
<dbReference type="InterPro" id="IPR036412">
    <property type="entry name" value="HAD-like_sf"/>
</dbReference>
<dbReference type="InterPro" id="IPR001757">
    <property type="entry name" value="P_typ_ATPase"/>
</dbReference>
<evidence type="ECO:0000256" key="5">
    <source>
        <dbReference type="ARBA" id="ARBA00022692"/>
    </source>
</evidence>
<comment type="caution">
    <text evidence="13">The sequence shown here is derived from an EMBL/GenBank/DDBJ whole genome shotgun (WGS) entry which is preliminary data.</text>
</comment>
<feature type="region of interest" description="Disordered" evidence="11">
    <location>
        <begin position="299"/>
        <end position="318"/>
    </location>
</feature>
<feature type="compositionally biased region" description="Polar residues" evidence="11">
    <location>
        <begin position="306"/>
        <end position="318"/>
    </location>
</feature>
<evidence type="ECO:0000256" key="6">
    <source>
        <dbReference type="ARBA" id="ARBA00022842"/>
    </source>
</evidence>
<keyword evidence="8 12" id="KW-1133">Transmembrane helix</keyword>
<dbReference type="SUPFAM" id="SSF56784">
    <property type="entry name" value="HAD-like"/>
    <property type="match status" value="1"/>
</dbReference>
<dbReference type="Gene3D" id="3.40.50.1000">
    <property type="entry name" value="HAD superfamily/HAD-like"/>
    <property type="match status" value="1"/>
</dbReference>
<dbReference type="InterPro" id="IPR023299">
    <property type="entry name" value="ATPase_P-typ_cyto_dom_N"/>
</dbReference>
<dbReference type="Pfam" id="PF00702">
    <property type="entry name" value="Hydrolase"/>
    <property type="match status" value="1"/>
</dbReference>
<evidence type="ECO:0000256" key="3">
    <source>
        <dbReference type="ARBA" id="ARBA00022475"/>
    </source>
</evidence>
<evidence type="ECO:0000313" key="14">
    <source>
        <dbReference type="Proteomes" id="UP000748752"/>
    </source>
</evidence>
<evidence type="ECO:0000313" key="13">
    <source>
        <dbReference type="EMBL" id="MBK1633982.1"/>
    </source>
</evidence>
<proteinExistence type="predicted"/>
<keyword evidence="7" id="KW-1278">Translocase</keyword>
<dbReference type="Proteomes" id="UP000748752">
    <property type="component" value="Unassembled WGS sequence"/>
</dbReference>
<name>A0ABS1CPV7_9GAMM</name>
<dbReference type="InterPro" id="IPR023214">
    <property type="entry name" value="HAD_sf"/>
</dbReference>
<comment type="subcellular location">
    <subcellularLocation>
        <location evidence="1">Cell membrane</location>
        <topology evidence="1">Multi-pass membrane protein</topology>
    </subcellularLocation>
</comment>
<keyword evidence="2" id="KW-0813">Transport</keyword>
<reference evidence="13 14" key="1">
    <citation type="journal article" date="2020" name="Microorganisms">
        <title>Osmotic Adaptation and Compatible Solute Biosynthesis of Phototrophic Bacteria as Revealed from Genome Analyses.</title>
        <authorList>
            <person name="Imhoff J.F."/>
            <person name="Rahn T."/>
            <person name="Kunzel S."/>
            <person name="Keller A."/>
            <person name="Neulinger S.C."/>
        </authorList>
    </citation>
    <scope>NUCLEOTIDE SEQUENCE [LARGE SCALE GENOMIC DNA]</scope>
    <source>
        <strain evidence="13 14">DSM 6210</strain>
    </source>
</reference>
<dbReference type="PANTHER" id="PTHR43520:SF5">
    <property type="entry name" value="CATION-TRANSPORTING P-TYPE ATPASE-RELATED"/>
    <property type="match status" value="1"/>
</dbReference>
<keyword evidence="9" id="KW-0406">Ion transport</keyword>